<gene>
    <name evidence="2" type="ORF">D9613_003586</name>
</gene>
<feature type="region of interest" description="Disordered" evidence="1">
    <location>
        <begin position="107"/>
        <end position="222"/>
    </location>
</feature>
<evidence type="ECO:0000313" key="2">
    <source>
        <dbReference type="EMBL" id="KAF4612280.1"/>
    </source>
</evidence>
<name>A0A8H4QK99_9AGAR</name>
<proteinExistence type="predicted"/>
<feature type="compositionally biased region" description="Basic and acidic residues" evidence="1">
    <location>
        <begin position="107"/>
        <end position="123"/>
    </location>
</feature>
<keyword evidence="3" id="KW-1185">Reference proteome</keyword>
<reference evidence="2 3" key="1">
    <citation type="submission" date="2019-12" db="EMBL/GenBank/DDBJ databases">
        <authorList>
            <person name="Floudas D."/>
            <person name="Bentzer J."/>
            <person name="Ahren D."/>
            <person name="Johansson T."/>
            <person name="Persson P."/>
            <person name="Tunlid A."/>
        </authorList>
    </citation>
    <scope>NUCLEOTIDE SEQUENCE [LARGE SCALE GENOMIC DNA]</scope>
    <source>
        <strain evidence="2 3">CBS 102.39</strain>
    </source>
</reference>
<evidence type="ECO:0000313" key="3">
    <source>
        <dbReference type="Proteomes" id="UP000521872"/>
    </source>
</evidence>
<organism evidence="2 3">
    <name type="scientific">Agrocybe pediades</name>
    <dbReference type="NCBI Taxonomy" id="84607"/>
    <lineage>
        <taxon>Eukaryota</taxon>
        <taxon>Fungi</taxon>
        <taxon>Dikarya</taxon>
        <taxon>Basidiomycota</taxon>
        <taxon>Agaricomycotina</taxon>
        <taxon>Agaricomycetes</taxon>
        <taxon>Agaricomycetidae</taxon>
        <taxon>Agaricales</taxon>
        <taxon>Agaricineae</taxon>
        <taxon>Strophariaceae</taxon>
        <taxon>Agrocybe</taxon>
    </lineage>
</organism>
<accession>A0A8H4QK99</accession>
<dbReference type="AlphaFoldDB" id="A0A8H4QK99"/>
<dbReference type="EMBL" id="JAACJL010000057">
    <property type="protein sequence ID" value="KAF4612280.1"/>
    <property type="molecule type" value="Genomic_DNA"/>
</dbReference>
<evidence type="ECO:0000256" key="1">
    <source>
        <dbReference type="SAM" id="MobiDB-lite"/>
    </source>
</evidence>
<dbReference type="Proteomes" id="UP000521872">
    <property type="component" value="Unassembled WGS sequence"/>
</dbReference>
<sequence>MNASHTLTIDCLPDSFSYSHPCLQASRNQAWHLRQAEEKVADDTRRTTSLQWITSQREAGNVWMRMRLRRWEKTLRSLGIIIHSVLKWMNRQSRASKEVLCSRDQCIGRDDSDSEMERSHGVDETEDEQRSSSPISDNGHGRKAVEVETELSHFGGANSPEARGAEAEGDVDVDMSSTPRTPTRKLTPIVQSSPPPPTLAPLDLFSLNEGPAGRHQLPKWVL</sequence>
<comment type="caution">
    <text evidence="2">The sequence shown here is derived from an EMBL/GenBank/DDBJ whole genome shotgun (WGS) entry which is preliminary data.</text>
</comment>
<protein>
    <submittedName>
        <fullName evidence="2">Uncharacterized protein</fullName>
    </submittedName>
</protein>